<dbReference type="EMBL" id="CP063408">
    <property type="protein sequence ID" value="QSZ33696.1"/>
    <property type="molecule type" value="Genomic_DNA"/>
</dbReference>
<name>A0A8A3PF82_9HELO</name>
<keyword evidence="2" id="KW-0472">Membrane</keyword>
<reference evidence="3" key="1">
    <citation type="submission" date="2020-10" db="EMBL/GenBank/DDBJ databases">
        <title>Genome Sequence of Monilinia vaccinii-corymbosi Sheds Light on Mummy Berry Disease Infection of Blueberry and Mating Type.</title>
        <authorList>
            <person name="Yow A.G."/>
            <person name="Zhang Y."/>
            <person name="Bansal K."/>
            <person name="Eacker S.M."/>
            <person name="Sullivan S."/>
            <person name="Liachko I."/>
            <person name="Cubeta M.A."/>
            <person name="Rollins J.A."/>
            <person name="Ashrafi H."/>
        </authorList>
    </citation>
    <scope>NUCLEOTIDE SEQUENCE</scope>
    <source>
        <strain evidence="3">RL-1</strain>
    </source>
</reference>
<dbReference type="Proteomes" id="UP000672032">
    <property type="component" value="Chromosome 4"/>
</dbReference>
<organism evidence="3 4">
    <name type="scientific">Monilinia vaccinii-corymbosi</name>
    <dbReference type="NCBI Taxonomy" id="61207"/>
    <lineage>
        <taxon>Eukaryota</taxon>
        <taxon>Fungi</taxon>
        <taxon>Dikarya</taxon>
        <taxon>Ascomycota</taxon>
        <taxon>Pezizomycotina</taxon>
        <taxon>Leotiomycetes</taxon>
        <taxon>Helotiales</taxon>
        <taxon>Sclerotiniaceae</taxon>
        <taxon>Monilinia</taxon>
    </lineage>
</organism>
<gene>
    <name evidence="3" type="ORF">DSL72_005267</name>
</gene>
<proteinExistence type="predicted"/>
<evidence type="ECO:0000256" key="1">
    <source>
        <dbReference type="SAM" id="MobiDB-lite"/>
    </source>
</evidence>
<accession>A0A8A3PF82</accession>
<feature type="region of interest" description="Disordered" evidence="1">
    <location>
        <begin position="1"/>
        <end position="20"/>
    </location>
</feature>
<dbReference type="AlphaFoldDB" id="A0A8A3PF82"/>
<evidence type="ECO:0000313" key="4">
    <source>
        <dbReference type="Proteomes" id="UP000672032"/>
    </source>
</evidence>
<sequence length="210" mass="23283">MDASGWIEPDIGGKNPENDPKTFGQMVPILMILMTLFTFIQDMETRAQDRKKNIGEGYTDPQSFELLRHVEIESQPASPYASQIKFPAKKDDAIVSIIPIPSTPALVPIDEGNGRAGMHRSTIVPAGDHAFPRVIATCRLKEERSHDGWRALVFAWADLALVICYLLGCISFEMAIFMTVCCPAPDPLLPSMISLSSMRSLFWLLVLYAA</sequence>
<protein>
    <submittedName>
        <fullName evidence="3">Uncharacterized protein</fullName>
    </submittedName>
</protein>
<evidence type="ECO:0000313" key="3">
    <source>
        <dbReference type="EMBL" id="QSZ33696.1"/>
    </source>
</evidence>
<keyword evidence="4" id="KW-1185">Reference proteome</keyword>
<keyword evidence="2" id="KW-0812">Transmembrane</keyword>
<keyword evidence="2" id="KW-1133">Transmembrane helix</keyword>
<dbReference type="OrthoDB" id="5427664at2759"/>
<feature type="transmembrane region" description="Helical" evidence="2">
    <location>
        <begin position="23"/>
        <end position="40"/>
    </location>
</feature>
<feature type="transmembrane region" description="Helical" evidence="2">
    <location>
        <begin position="151"/>
        <end position="176"/>
    </location>
</feature>
<evidence type="ECO:0000256" key="2">
    <source>
        <dbReference type="SAM" id="Phobius"/>
    </source>
</evidence>